<dbReference type="PROSITE" id="PS50865">
    <property type="entry name" value="ZF_MYND_2"/>
    <property type="match status" value="1"/>
</dbReference>
<dbReference type="Gene3D" id="6.10.140.2220">
    <property type="match status" value="1"/>
</dbReference>
<comment type="caution">
    <text evidence="6">The sequence shown here is derived from an EMBL/GenBank/DDBJ whole genome shotgun (WGS) entry which is preliminary data.</text>
</comment>
<dbReference type="AlphaFoldDB" id="A0AAD7G1A6"/>
<evidence type="ECO:0000256" key="4">
    <source>
        <dbReference type="PROSITE-ProRule" id="PRU00134"/>
    </source>
</evidence>
<evidence type="ECO:0000256" key="2">
    <source>
        <dbReference type="ARBA" id="ARBA00022771"/>
    </source>
</evidence>
<dbReference type="SUPFAM" id="SSF144232">
    <property type="entry name" value="HIT/MYND zinc finger-like"/>
    <property type="match status" value="1"/>
</dbReference>
<evidence type="ECO:0000313" key="6">
    <source>
        <dbReference type="EMBL" id="KAJ7655337.1"/>
    </source>
</evidence>
<keyword evidence="7" id="KW-1185">Reference proteome</keyword>
<evidence type="ECO:0000259" key="5">
    <source>
        <dbReference type="PROSITE" id="PS50865"/>
    </source>
</evidence>
<dbReference type="EMBL" id="JARKIE010000313">
    <property type="protein sequence ID" value="KAJ7655337.1"/>
    <property type="molecule type" value="Genomic_DNA"/>
</dbReference>
<keyword evidence="3" id="KW-0862">Zinc</keyword>
<accession>A0AAD7G1A6</accession>
<dbReference type="InterPro" id="IPR002893">
    <property type="entry name" value="Znf_MYND"/>
</dbReference>
<dbReference type="Proteomes" id="UP001221757">
    <property type="component" value="Unassembled WGS sequence"/>
</dbReference>
<evidence type="ECO:0000313" key="7">
    <source>
        <dbReference type="Proteomes" id="UP001221757"/>
    </source>
</evidence>
<sequence>MRFLTAPRTPEERTAIKARLLACTCHEEDDPDSDSEHRAPRMPAPTSPTFYYEKAMLNICLVLYGALDPLCPGQFRKRKKDVAKVDQPWPSDVHDLFPAGRGCADAIYSLMGWAENGSGGCGPFIAIAALITYWEPFGREVLRQPVVMASAARKLMIGYAEYLKSSDPDHHLFTWPIYACADRFMHSLRRFHPAEALSAMLPSYPELYLVSARITPILDANPILGSKFTQARYWFDALIDFQPVFILACENPNMVIRLEGTEGHEAALAGMMQLRNNNRCMNVDCQAPLGTRTSPCVRCAIVRYCGKECQRIAWKAAIAPHQPLCKLIHILREKLGLLDADKWDSWVLHDAPNRTDEHNWRNFSSFCESYNLDLALSETVDGQIKALEASRKGPLQANERFRW</sequence>
<organism evidence="6 7">
    <name type="scientific">Mycena rosella</name>
    <name type="common">Pink bonnet</name>
    <name type="synonym">Agaricus rosellus</name>
    <dbReference type="NCBI Taxonomy" id="1033263"/>
    <lineage>
        <taxon>Eukaryota</taxon>
        <taxon>Fungi</taxon>
        <taxon>Dikarya</taxon>
        <taxon>Basidiomycota</taxon>
        <taxon>Agaricomycotina</taxon>
        <taxon>Agaricomycetes</taxon>
        <taxon>Agaricomycetidae</taxon>
        <taxon>Agaricales</taxon>
        <taxon>Marasmiineae</taxon>
        <taxon>Mycenaceae</taxon>
        <taxon>Mycena</taxon>
    </lineage>
</organism>
<dbReference type="GO" id="GO:0008270">
    <property type="term" value="F:zinc ion binding"/>
    <property type="evidence" value="ECO:0007669"/>
    <property type="project" value="UniProtKB-KW"/>
</dbReference>
<protein>
    <recommendedName>
        <fullName evidence="5">MYND-type domain-containing protein</fullName>
    </recommendedName>
</protein>
<reference evidence="6" key="1">
    <citation type="submission" date="2023-03" db="EMBL/GenBank/DDBJ databases">
        <title>Massive genome expansion in bonnet fungi (Mycena s.s.) driven by repeated elements and novel gene families across ecological guilds.</title>
        <authorList>
            <consortium name="Lawrence Berkeley National Laboratory"/>
            <person name="Harder C.B."/>
            <person name="Miyauchi S."/>
            <person name="Viragh M."/>
            <person name="Kuo A."/>
            <person name="Thoen E."/>
            <person name="Andreopoulos B."/>
            <person name="Lu D."/>
            <person name="Skrede I."/>
            <person name="Drula E."/>
            <person name="Henrissat B."/>
            <person name="Morin E."/>
            <person name="Kohler A."/>
            <person name="Barry K."/>
            <person name="LaButti K."/>
            <person name="Morin E."/>
            <person name="Salamov A."/>
            <person name="Lipzen A."/>
            <person name="Mereny Z."/>
            <person name="Hegedus B."/>
            <person name="Baldrian P."/>
            <person name="Stursova M."/>
            <person name="Weitz H."/>
            <person name="Taylor A."/>
            <person name="Grigoriev I.V."/>
            <person name="Nagy L.G."/>
            <person name="Martin F."/>
            <person name="Kauserud H."/>
        </authorList>
    </citation>
    <scope>NUCLEOTIDE SEQUENCE</scope>
    <source>
        <strain evidence="6">CBHHK067</strain>
    </source>
</reference>
<gene>
    <name evidence="6" type="ORF">B0H17DRAFT_1214124</name>
</gene>
<keyword evidence="2 4" id="KW-0863">Zinc-finger</keyword>
<proteinExistence type="predicted"/>
<feature type="domain" description="MYND-type" evidence="5">
    <location>
        <begin position="280"/>
        <end position="325"/>
    </location>
</feature>
<evidence type="ECO:0000256" key="1">
    <source>
        <dbReference type="ARBA" id="ARBA00022723"/>
    </source>
</evidence>
<keyword evidence="1" id="KW-0479">Metal-binding</keyword>
<name>A0AAD7G1A6_MYCRO</name>
<dbReference type="Pfam" id="PF01753">
    <property type="entry name" value="zf-MYND"/>
    <property type="match status" value="1"/>
</dbReference>
<evidence type="ECO:0000256" key="3">
    <source>
        <dbReference type="ARBA" id="ARBA00022833"/>
    </source>
</evidence>